<evidence type="ECO:0000313" key="2">
    <source>
        <dbReference type="Proteomes" id="UP000049855"/>
    </source>
</evidence>
<dbReference type="Proteomes" id="UP000049855">
    <property type="component" value="Unassembled WGS sequence"/>
</dbReference>
<name>A0A0U1KVS0_9FIRM</name>
<dbReference type="RefSeq" id="WP_021169494.1">
    <property type="nucleotide sequence ID" value="NZ_CTRP01000003.1"/>
</dbReference>
<sequence length="157" mass="16729">MINFTLPDGREYKITNAVFDYNGTLAEDGVIAGEIKELLEKVGEVARVTVLTADTFGLARTQLESVAGVQLHIINKGEEAAQKRDFVRACGADTTICFGNGANDRAMFAEALLAVGVIGPEGAYQPTLAQADIVVTNPKDALLLLLKPGRLVATLRI</sequence>
<reference evidence="2" key="1">
    <citation type="submission" date="2015-03" db="EMBL/GenBank/DDBJ databases">
        <authorList>
            <person name="Nijsse Bart"/>
        </authorList>
    </citation>
    <scope>NUCLEOTIDE SEQUENCE [LARGE SCALE GENOMIC DNA]</scope>
</reference>
<dbReference type="GO" id="GO:0016787">
    <property type="term" value="F:hydrolase activity"/>
    <property type="evidence" value="ECO:0007669"/>
    <property type="project" value="UniProtKB-KW"/>
</dbReference>
<proteinExistence type="predicted"/>
<dbReference type="EMBL" id="CTRP01000003">
    <property type="protein sequence ID" value="CQR70774.1"/>
    <property type="molecule type" value="Genomic_DNA"/>
</dbReference>
<dbReference type="InterPro" id="IPR023214">
    <property type="entry name" value="HAD_sf"/>
</dbReference>
<dbReference type="AlphaFoldDB" id="A0A0U1KVS0"/>
<accession>A0A0U1KVS0</accession>
<protein>
    <submittedName>
        <fullName evidence="1">HAD family hydrolase, a</fullName>
    </submittedName>
</protein>
<organism evidence="1 2">
    <name type="scientific">Sporomusa ovata</name>
    <dbReference type="NCBI Taxonomy" id="2378"/>
    <lineage>
        <taxon>Bacteria</taxon>
        <taxon>Bacillati</taxon>
        <taxon>Bacillota</taxon>
        <taxon>Negativicutes</taxon>
        <taxon>Selenomonadales</taxon>
        <taxon>Sporomusaceae</taxon>
        <taxon>Sporomusa</taxon>
    </lineage>
</organism>
<gene>
    <name evidence="1" type="ORF">SpAn4DRAFT_1752</name>
</gene>
<dbReference type="InterPro" id="IPR036412">
    <property type="entry name" value="HAD-like_sf"/>
</dbReference>
<evidence type="ECO:0000313" key="1">
    <source>
        <dbReference type="EMBL" id="CQR70774.1"/>
    </source>
</evidence>
<keyword evidence="1" id="KW-0378">Hydrolase</keyword>
<keyword evidence="2" id="KW-1185">Reference proteome</keyword>
<dbReference type="Gene3D" id="3.40.50.1000">
    <property type="entry name" value="HAD superfamily/HAD-like"/>
    <property type="match status" value="1"/>
</dbReference>
<dbReference type="SUPFAM" id="SSF56784">
    <property type="entry name" value="HAD-like"/>
    <property type="match status" value="1"/>
</dbReference>